<feature type="domain" description="AB hydrolase-1" evidence="2">
    <location>
        <begin position="52"/>
        <end position="271"/>
    </location>
</feature>
<dbReference type="SUPFAM" id="SSF53474">
    <property type="entry name" value="alpha/beta-Hydrolases"/>
    <property type="match status" value="1"/>
</dbReference>
<dbReference type="Pfam" id="PF12697">
    <property type="entry name" value="Abhydrolase_6"/>
    <property type="match status" value="1"/>
</dbReference>
<proteinExistence type="predicted"/>
<dbReference type="InterPro" id="IPR000073">
    <property type="entry name" value="AB_hydrolase_1"/>
</dbReference>
<organism evidence="3">
    <name type="scientific">Emiliania huxleyi</name>
    <name type="common">Coccolithophore</name>
    <name type="synonym">Pontosphaera huxleyi</name>
    <dbReference type="NCBI Taxonomy" id="2903"/>
    <lineage>
        <taxon>Eukaryota</taxon>
        <taxon>Haptista</taxon>
        <taxon>Haptophyta</taxon>
        <taxon>Prymnesiophyceae</taxon>
        <taxon>Isochrysidales</taxon>
        <taxon>Noelaerhabdaceae</taxon>
        <taxon>Emiliania</taxon>
    </lineage>
</organism>
<dbReference type="InterPro" id="IPR029058">
    <property type="entry name" value="AB_hydrolase_fold"/>
</dbReference>
<dbReference type="PANTHER" id="PTHR43194">
    <property type="entry name" value="HYDROLASE ALPHA/BETA FOLD FAMILY"/>
    <property type="match status" value="1"/>
</dbReference>
<evidence type="ECO:0000256" key="1">
    <source>
        <dbReference type="SAM" id="SignalP"/>
    </source>
</evidence>
<feature type="signal peptide" evidence="1">
    <location>
        <begin position="1"/>
        <end position="21"/>
    </location>
</feature>
<sequence>MRQTLLRTRLGLSLAASVVGAVQMAQPARSRSSSAVLPLASSMQSSQRATAVLVHGLDSSKETWSGVLADLAAAGYPAVAYDLRGHGESPLGDPDEFEPAALASDVLAAVRAAGIKRCVLVGHSMGGRVAMRAAAIEAESGGASVLRAVVVEDMDISPRTAPELSAEKRREVAAWGDGGEGAPGRRFASWGACREALLPWYDADEVRDGDAPWVETVCRLLIRVAWPAAGACRLVAKQARAPAPRLELVVGHQPARQAARVGARARERRRRLRVAGAVHNTPMTRP</sequence>
<dbReference type="Gene3D" id="3.40.50.1820">
    <property type="entry name" value="alpha/beta hydrolase"/>
    <property type="match status" value="1"/>
</dbReference>
<protein>
    <recommendedName>
        <fullName evidence="2">AB hydrolase-1 domain-containing protein</fullName>
    </recommendedName>
</protein>
<dbReference type="InterPro" id="IPR050228">
    <property type="entry name" value="Carboxylesterase_BioH"/>
</dbReference>
<accession>A0A7S3T2T2</accession>
<evidence type="ECO:0000313" key="3">
    <source>
        <dbReference type="EMBL" id="CAE0571193.1"/>
    </source>
</evidence>
<dbReference type="AlphaFoldDB" id="A0A7S3T2T2"/>
<evidence type="ECO:0000259" key="2">
    <source>
        <dbReference type="Pfam" id="PF12697"/>
    </source>
</evidence>
<dbReference type="EMBL" id="HBIR01039286">
    <property type="protein sequence ID" value="CAE0571193.1"/>
    <property type="molecule type" value="Transcribed_RNA"/>
</dbReference>
<feature type="chain" id="PRO_5030892460" description="AB hydrolase-1 domain-containing protein" evidence="1">
    <location>
        <begin position="22"/>
        <end position="286"/>
    </location>
</feature>
<gene>
    <name evidence="3" type="ORF">EHUX00137_LOCUS30631</name>
</gene>
<keyword evidence="1" id="KW-0732">Signal</keyword>
<name>A0A7S3T2T2_EMIHU</name>
<reference evidence="3" key="1">
    <citation type="submission" date="2021-01" db="EMBL/GenBank/DDBJ databases">
        <authorList>
            <person name="Corre E."/>
            <person name="Pelletier E."/>
            <person name="Niang G."/>
            <person name="Scheremetjew M."/>
            <person name="Finn R."/>
            <person name="Kale V."/>
            <person name="Holt S."/>
            <person name="Cochrane G."/>
            <person name="Meng A."/>
            <person name="Brown T."/>
            <person name="Cohen L."/>
        </authorList>
    </citation>
    <scope>NUCLEOTIDE SEQUENCE</scope>
    <source>
        <strain evidence="3">379</strain>
    </source>
</reference>
<dbReference type="PANTHER" id="PTHR43194:SF2">
    <property type="entry name" value="PEROXISOMAL MEMBRANE PROTEIN LPX1"/>
    <property type="match status" value="1"/>
</dbReference>